<dbReference type="EMBL" id="JAUJWW010000002">
    <property type="protein sequence ID" value="MDN7226744.1"/>
    <property type="molecule type" value="Genomic_DNA"/>
</dbReference>
<reference evidence="5 6" key="1">
    <citation type="submission" date="2023-06" db="EMBL/GenBank/DDBJ databases">
        <title>Novel species in genus Planococcus.</title>
        <authorList>
            <person name="Ning S."/>
        </authorList>
    </citation>
    <scope>NUCLEOTIDE SEQUENCE [LARGE SCALE GENOMIC DNA]</scope>
    <source>
        <strain evidence="5 6">N064</strain>
    </source>
</reference>
<proteinExistence type="predicted"/>
<sequence length="1604" mass="180269">MKQWTKYLIYLLSMLLIFISIPWHSVNAEDNKTNGESQKEVIENTFIEGQSSMNGGREEVMSLRSETSKTYSNPDSTFTTEISEEPIHYKEDESSKWVPIDNTLVPVATGDAVVNKANSFTAEFNEETNTTEELVQVQEGNLSVSLTPVGPKETVPKIVQNDMQAVTGEVERNTILYTDVYPNTDIKYTVGTDSVKEDIILKQKPEENTPTSFSFKLDLKGLSYEVLENNQIILSDKASKEPVFYLEAPFMYDSFKPEGYQANADVTSFSEEALSYDLEMTIEQRDEQLFIELVPNKDWLESEERVYPVVIDPTIAKFQPQAKLEDTNIRSHFPNNTGGSETTLGVGLYQDASQTNKIRSLLKFDLSSIPSGTRVIDANLNMWLSSVWNDTGLDIGLHEATNNWTEGGATWTKRDGVNSWIKGGGDYSSTLLSSVGVDTLTDQSVNYKWNVPTLTVHRWIHDAQTNKGLVLKANNETVKSWKKFISSDEAALPGLTPLLSVTYTSGSRLGMEEYWSYSDHALSDAYGHVNLGTGNLIVESTDFSLSGRGNSGFSFERTYNSKSVEHSALGYGWSFSGSETITEYSNGNALLQDSDGTTHMFTYDKVASKYIVPAGLYLNLTKSTTGMFTLTDNHGNRMILQADKWDNQTDSEVSVYKIAYEEDRNKNRITYNWQADGKLSGITDATGRTLSFQYQNGRVISTSFSGVKKTAYSYYADGRLKTSTSFKDSNITNGATTTYQYNSSGSISAIIDANNAITKYTYKDSYLQSIEQPTATDNNSIISYDYSKIKELIVYEVDARGNKTTYELDSNYIILSVTDPLAAKTSFTYDNNYNLLSYKNPKGDVTNNIYDSKGNLLSTMDSLGGKTTYTYNNFSQPLTVIDHNGTTYYSYNINGDLLSEKNALGKITSYTYYEPYGNLKSLTRPDGSTETFTYDSQMNYLIQANDGLNRKTTADYDKYGNAIKVTDPKGNSISYEYNEQNQLTSIKDVNSVQTTYAYDANKNLTDIKNGNGNTTKLKYDEQNQLVSYTNSLGKVQNYQYDEVGNLISILNPSATTIETKYDANNRPISIQTNSELKWGYSYDQNGNIISIKDWKDDITSSLTYNALDRLEVESNGKQSIEYDYSPTGSITGIKGKSGTNLFNQLYKYDAQDQLTKIYRDETLHASMSYTANGMLEERSYVNGVVSSYNYDTAQQLEKIKVVKGNNILLEEKNEYDLNGNLLSVSTILNQKIFKYDKLNQLSNQTLPEFGITESYTYDSVGNRLSKTTLKNGTSLTASYSYNIVNQLESVNGQNYTYDNNGNRLSDGKYNYSYDEFDQLIEIQNLNGTTISSYSYDDQGRRLSKTTNGKTVKYHYNQGINVAFETDASNTITAEYTYDLEGLPLTLTKNNQMYYYVYNSNSEIIGLTDVKGDFVASYSYDAWGNILSTSGSMASENPYRYKGYQFDEEIGLYYLVARYYQPSEGVFLKADPQKGDVRNPITQNGYNYANNNPVRFIDPTGEAGVTKLKGYWWGYKLFLSTDTIKKIYKFTGRSALTYKGAQYIAQLVQKNPTPLTKTIVAAVALAYIAVDASIFYANKKKRGVYFRINKTFASPPYIWTGTYSQ</sequence>
<dbReference type="InterPro" id="IPR022385">
    <property type="entry name" value="Rhs_assc_core"/>
</dbReference>
<protein>
    <submittedName>
        <fullName evidence="5">DNRLRE domain-containing protein</fullName>
    </submittedName>
</protein>
<keyword evidence="6" id="KW-1185">Reference proteome</keyword>
<dbReference type="NCBIfam" id="NF033679">
    <property type="entry name" value="DNRLRE_dom"/>
    <property type="match status" value="1"/>
</dbReference>
<dbReference type="Pfam" id="PF25023">
    <property type="entry name" value="TEN_YD-shell"/>
    <property type="match status" value="2"/>
</dbReference>
<gene>
    <name evidence="5" type="ORF">QWY15_05480</name>
</gene>
<dbReference type="Proteomes" id="UP001172054">
    <property type="component" value="Unassembled WGS sequence"/>
</dbReference>
<dbReference type="InterPro" id="IPR050708">
    <property type="entry name" value="T6SS_VgrG/RHS"/>
</dbReference>
<dbReference type="InterPro" id="IPR031325">
    <property type="entry name" value="RHS_repeat"/>
</dbReference>
<feature type="domain" description="DUF6531" evidence="3">
    <location>
        <begin position="528"/>
        <end position="601"/>
    </location>
</feature>
<evidence type="ECO:0000313" key="6">
    <source>
        <dbReference type="Proteomes" id="UP001172054"/>
    </source>
</evidence>
<evidence type="ECO:0000313" key="5">
    <source>
        <dbReference type="EMBL" id="MDN7226744.1"/>
    </source>
</evidence>
<accession>A0ABT8MPB9</accession>
<dbReference type="Pfam" id="PF20148">
    <property type="entry name" value="DUF6531"/>
    <property type="match status" value="1"/>
</dbReference>
<dbReference type="InterPro" id="IPR045351">
    <property type="entry name" value="DUF6531"/>
</dbReference>
<dbReference type="NCBIfam" id="TIGR03696">
    <property type="entry name" value="Rhs_assc_core"/>
    <property type="match status" value="1"/>
</dbReference>
<dbReference type="PANTHER" id="PTHR32305">
    <property type="match status" value="1"/>
</dbReference>
<dbReference type="NCBIfam" id="TIGR01643">
    <property type="entry name" value="YD_repeat_2x"/>
    <property type="match status" value="8"/>
</dbReference>
<dbReference type="Gene3D" id="2.180.10.10">
    <property type="entry name" value="RHS repeat-associated core"/>
    <property type="match status" value="3"/>
</dbReference>
<evidence type="ECO:0000256" key="2">
    <source>
        <dbReference type="SAM" id="Phobius"/>
    </source>
</evidence>
<name>A0ABT8MPB9_9BACL</name>
<feature type="domain" description="Teneurin-like YD-shell" evidence="4">
    <location>
        <begin position="1185"/>
        <end position="1493"/>
    </location>
</feature>
<feature type="domain" description="Teneurin-like YD-shell" evidence="4">
    <location>
        <begin position="1051"/>
        <end position="1174"/>
    </location>
</feature>
<dbReference type="PANTHER" id="PTHR32305:SF15">
    <property type="entry name" value="PROTEIN RHSA-RELATED"/>
    <property type="match status" value="1"/>
</dbReference>
<dbReference type="Pfam" id="PF05593">
    <property type="entry name" value="RHS_repeat"/>
    <property type="match status" value="2"/>
</dbReference>
<organism evidence="5 6">
    <name type="scientific">Planococcus liqunii</name>
    <dbReference type="NCBI Taxonomy" id="3058394"/>
    <lineage>
        <taxon>Bacteria</taxon>
        <taxon>Bacillati</taxon>
        <taxon>Bacillota</taxon>
        <taxon>Bacilli</taxon>
        <taxon>Bacillales</taxon>
        <taxon>Caryophanaceae</taxon>
        <taxon>Planococcus</taxon>
    </lineage>
</organism>
<comment type="caution">
    <text evidence="5">The sequence shown here is derived from an EMBL/GenBank/DDBJ whole genome shotgun (WGS) entry which is preliminary data.</text>
</comment>
<keyword evidence="2" id="KW-0812">Transmembrane</keyword>
<dbReference type="InterPro" id="IPR056823">
    <property type="entry name" value="TEN-like_YD-shell"/>
</dbReference>
<keyword evidence="1" id="KW-0677">Repeat</keyword>
<dbReference type="RefSeq" id="WP_301725692.1">
    <property type="nucleotide sequence ID" value="NZ_JAUJWW010000002.1"/>
</dbReference>
<evidence type="ECO:0000259" key="4">
    <source>
        <dbReference type="Pfam" id="PF25023"/>
    </source>
</evidence>
<feature type="transmembrane region" description="Helical" evidence="2">
    <location>
        <begin position="1558"/>
        <end position="1576"/>
    </location>
</feature>
<keyword evidence="2" id="KW-0472">Membrane</keyword>
<keyword evidence="2" id="KW-1133">Transmembrane helix</keyword>
<dbReference type="Gene3D" id="3.90.930.1">
    <property type="match status" value="1"/>
</dbReference>
<dbReference type="InterPro" id="IPR006530">
    <property type="entry name" value="YD"/>
</dbReference>
<evidence type="ECO:0000259" key="3">
    <source>
        <dbReference type="Pfam" id="PF20148"/>
    </source>
</evidence>
<evidence type="ECO:0000256" key="1">
    <source>
        <dbReference type="ARBA" id="ARBA00022737"/>
    </source>
</evidence>